<feature type="compositionally biased region" description="Basic and acidic residues" evidence="6">
    <location>
        <begin position="378"/>
        <end position="427"/>
    </location>
</feature>
<dbReference type="SUPFAM" id="SSF49562">
    <property type="entry name" value="C2 domain (Calcium/lipid-binding domain, CaLB)"/>
    <property type="match status" value="2"/>
</dbReference>
<dbReference type="CDD" id="cd00030">
    <property type="entry name" value="C2"/>
    <property type="match status" value="1"/>
</dbReference>
<comment type="similarity">
    <text evidence="2">Belongs to the RPGRIP1 family.</text>
</comment>
<feature type="compositionally biased region" description="Basic and acidic residues" evidence="6">
    <location>
        <begin position="483"/>
        <end position="492"/>
    </location>
</feature>
<evidence type="ECO:0000256" key="5">
    <source>
        <dbReference type="ARBA" id="ARBA00023273"/>
    </source>
</evidence>
<dbReference type="GO" id="GO:0005856">
    <property type="term" value="C:cytoskeleton"/>
    <property type="evidence" value="ECO:0007669"/>
    <property type="project" value="UniProtKB-ARBA"/>
</dbReference>
<dbReference type="InterPro" id="IPR000008">
    <property type="entry name" value="C2_dom"/>
</dbReference>
<dbReference type="PANTHER" id="PTHR14240">
    <property type="entry name" value="RETINITIS PIGMENTOSA GTPASE REGULATOR-INTERACTING PROTEIN"/>
    <property type="match status" value="1"/>
</dbReference>
<feature type="region of interest" description="Disordered" evidence="6">
    <location>
        <begin position="346"/>
        <end position="528"/>
    </location>
</feature>
<proteinExistence type="inferred from homology"/>
<keyword evidence="8" id="KW-1185">Reference proteome</keyword>
<dbReference type="InterPro" id="IPR031139">
    <property type="entry name" value="RPGRIP1_fam"/>
</dbReference>
<feature type="compositionally biased region" description="Low complexity" evidence="6">
    <location>
        <begin position="360"/>
        <end position="371"/>
    </location>
</feature>
<evidence type="ECO:0000313" key="9">
    <source>
        <dbReference type="WBParaSite" id="PSAMB.scaffold7276size7915.g29884.t1"/>
    </source>
</evidence>
<evidence type="ECO:0000256" key="3">
    <source>
        <dbReference type="ARBA" id="ARBA00023054"/>
    </source>
</evidence>
<name>A0A914XAK0_9BILA</name>
<dbReference type="SMART" id="SM00239">
    <property type="entry name" value="C2"/>
    <property type="match status" value="1"/>
</dbReference>
<dbReference type="PANTHER" id="PTHR14240:SF1">
    <property type="entry name" value="PROTEIN FANTOM-RELATED"/>
    <property type="match status" value="1"/>
</dbReference>
<protein>
    <submittedName>
        <fullName evidence="9">C2 domain-containing protein</fullName>
    </submittedName>
</protein>
<evidence type="ECO:0000259" key="7">
    <source>
        <dbReference type="PROSITE" id="PS50004"/>
    </source>
</evidence>
<keyword evidence="5" id="KW-0966">Cell projection</keyword>
<evidence type="ECO:0000313" key="8">
    <source>
        <dbReference type="Proteomes" id="UP000887566"/>
    </source>
</evidence>
<dbReference type="PROSITE" id="PS50004">
    <property type="entry name" value="C2"/>
    <property type="match status" value="1"/>
</dbReference>
<dbReference type="Gene3D" id="2.60.40.150">
    <property type="entry name" value="C2 domain"/>
    <property type="match status" value="3"/>
</dbReference>
<keyword evidence="4" id="KW-0969">Cilium</keyword>
<organism evidence="8 9">
    <name type="scientific">Plectus sambesii</name>
    <dbReference type="NCBI Taxonomy" id="2011161"/>
    <lineage>
        <taxon>Eukaryota</taxon>
        <taxon>Metazoa</taxon>
        <taxon>Ecdysozoa</taxon>
        <taxon>Nematoda</taxon>
        <taxon>Chromadorea</taxon>
        <taxon>Plectida</taxon>
        <taxon>Plectina</taxon>
        <taxon>Plectoidea</taxon>
        <taxon>Plectidae</taxon>
        <taxon>Plectus</taxon>
    </lineage>
</organism>
<dbReference type="Proteomes" id="UP000887566">
    <property type="component" value="Unplaced"/>
</dbReference>
<accession>A0A914XAK0</accession>
<dbReference type="Pfam" id="PF00168">
    <property type="entry name" value="C2"/>
    <property type="match status" value="1"/>
</dbReference>
<evidence type="ECO:0000256" key="2">
    <source>
        <dbReference type="ARBA" id="ARBA00006042"/>
    </source>
</evidence>
<dbReference type="InterPro" id="IPR021656">
    <property type="entry name" value="C2-C2_1"/>
</dbReference>
<dbReference type="GO" id="GO:0035869">
    <property type="term" value="C:ciliary transition zone"/>
    <property type="evidence" value="ECO:0007669"/>
    <property type="project" value="TreeGrafter"/>
</dbReference>
<dbReference type="GO" id="GO:1905515">
    <property type="term" value="P:non-motile cilium assembly"/>
    <property type="evidence" value="ECO:0007669"/>
    <property type="project" value="TreeGrafter"/>
</dbReference>
<dbReference type="AlphaFoldDB" id="A0A914XAK0"/>
<dbReference type="WBParaSite" id="PSAMB.scaffold7276size7915.g29884.t1">
    <property type="protein sequence ID" value="PSAMB.scaffold7276size7915.g29884.t1"/>
    <property type="gene ID" value="PSAMB.scaffold7276size7915.g29884"/>
</dbReference>
<reference evidence="9" key="1">
    <citation type="submission" date="2022-11" db="UniProtKB">
        <authorList>
            <consortium name="WormBaseParasite"/>
        </authorList>
    </citation>
    <scope>IDENTIFICATION</scope>
</reference>
<evidence type="ECO:0000256" key="1">
    <source>
        <dbReference type="ARBA" id="ARBA00004138"/>
    </source>
</evidence>
<sequence>MSVLVCTPYDRSFTTIFFPRKELDFTAEYTVLVSDLLIYYLQTDSTTIELHQAIGTNYKTWAAGAVFMRELLSAAHGRIFGRVTLVGTASEAVGGDFGQLEYSIHLKVPLERALNMYKERALAMGFVAQDMPTENRPEADQTNQLSVIVHRCVGLKSNQPGVPAPSPYVMYQVFDFPHHSTAVHQVNINPEFGDQHVWTLPVGPELDQYLRTKSLRLAVFDDAAANDELSYLGHVEIPLLPLSHNKPITGTFSLKMRQDKSIGTIDVSISWKFVYVPPKESLFVTQPLLDLEPEKLIEVPPDTSEDDIVKPIRRIGERKPILPVPKGTLPFTQNVSEVTGTVTVAEVHEQQIPEREDRSSSSSSNRSSHTSPPAVPPAKDDELDAFKSKPRLLREESFTITKPEPETERVKPPLVREDSIAVKKGESSESEEEPPKEATSPPSILGKLPAMPPLAYPRSSAIDEQKNSSLPAVGPVAPPRKPRVVEFSEPLHESIPPSESQSRASDEDEPSSSKPEITEPAEDDDDDGARVAMRVQSLQLVEDSPLLDREYDGMKAFIEWKFLDLPQEECETPASLPLPRKLGQLVDYDCYKDVPLNDRRIALLKQWATLDTKMEFTLVSDPGDAGDCDDLGVAQLSLQSVLSNNQQTLTFYNVDGFPVAEVDIDVHYSDSLIRAFAQA</sequence>
<dbReference type="InterPro" id="IPR041091">
    <property type="entry name" value="RPGRIP1_C"/>
</dbReference>
<comment type="subcellular location">
    <subcellularLocation>
        <location evidence="1">Cell projection</location>
        <location evidence="1">Cilium</location>
    </subcellularLocation>
</comment>
<evidence type="ECO:0000256" key="4">
    <source>
        <dbReference type="ARBA" id="ARBA00023069"/>
    </source>
</evidence>
<evidence type="ECO:0000256" key="6">
    <source>
        <dbReference type="SAM" id="MobiDB-lite"/>
    </source>
</evidence>
<feature type="domain" description="C2" evidence="7">
    <location>
        <begin position="126"/>
        <end position="252"/>
    </location>
</feature>
<keyword evidence="3" id="KW-0175">Coiled coil</keyword>
<dbReference type="InterPro" id="IPR035892">
    <property type="entry name" value="C2_domain_sf"/>
</dbReference>
<dbReference type="Pfam" id="PF11618">
    <property type="entry name" value="C2-C2_1"/>
    <property type="match status" value="1"/>
</dbReference>
<dbReference type="Pfam" id="PF18111">
    <property type="entry name" value="RPGR1_C"/>
    <property type="match status" value="1"/>
</dbReference>
<feature type="compositionally biased region" description="Basic and acidic residues" evidence="6">
    <location>
        <begin position="346"/>
        <end position="359"/>
    </location>
</feature>